<dbReference type="InterPro" id="IPR001242">
    <property type="entry name" value="Condensation_dom"/>
</dbReference>
<dbReference type="CDD" id="cd05930">
    <property type="entry name" value="A_NRPS"/>
    <property type="match status" value="1"/>
</dbReference>
<organism evidence="5">
    <name type="scientific">Streptomyces sp. SANK 62799</name>
    <dbReference type="NCBI Taxonomy" id="701528"/>
    <lineage>
        <taxon>Bacteria</taxon>
        <taxon>Bacillati</taxon>
        <taxon>Actinomycetota</taxon>
        <taxon>Actinomycetes</taxon>
        <taxon>Kitasatosporales</taxon>
        <taxon>Streptomycetaceae</taxon>
        <taxon>Streptomyces</taxon>
    </lineage>
</organism>
<dbReference type="PANTHER" id="PTHR45527">
    <property type="entry name" value="NONRIBOSOMAL PEPTIDE SYNTHETASE"/>
    <property type="match status" value="1"/>
</dbReference>
<dbReference type="NCBIfam" id="TIGR01733">
    <property type="entry name" value="AA-adenyl-dom"/>
    <property type="match status" value="1"/>
</dbReference>
<proteinExistence type="predicted"/>
<gene>
    <name evidence="5" type="primary">capU</name>
</gene>
<dbReference type="InterPro" id="IPR036736">
    <property type="entry name" value="ACP-like_sf"/>
</dbReference>
<dbReference type="PROSITE" id="PS00455">
    <property type="entry name" value="AMP_BINDING"/>
    <property type="match status" value="1"/>
</dbReference>
<dbReference type="InterPro" id="IPR042099">
    <property type="entry name" value="ANL_N_sf"/>
</dbReference>
<feature type="domain" description="Carrier" evidence="4">
    <location>
        <begin position="1014"/>
        <end position="1090"/>
    </location>
</feature>
<dbReference type="SUPFAM" id="SSF56801">
    <property type="entry name" value="Acetyl-CoA synthetase-like"/>
    <property type="match status" value="1"/>
</dbReference>
<dbReference type="Gene3D" id="3.40.50.12780">
    <property type="entry name" value="N-terminal domain of ligase-like"/>
    <property type="match status" value="1"/>
</dbReference>
<dbReference type="AlphaFoldDB" id="E1CG52"/>
<dbReference type="GO" id="GO:0008610">
    <property type="term" value="P:lipid biosynthetic process"/>
    <property type="evidence" value="ECO:0007669"/>
    <property type="project" value="UniProtKB-ARBA"/>
</dbReference>
<dbReference type="InterPro" id="IPR023213">
    <property type="entry name" value="CAT-like_dom_sf"/>
</dbReference>
<evidence type="ECO:0000256" key="1">
    <source>
        <dbReference type="ARBA" id="ARBA00001957"/>
    </source>
</evidence>
<dbReference type="Gene3D" id="3.30.559.10">
    <property type="entry name" value="Chloramphenicol acetyltransferase-like domain"/>
    <property type="match status" value="1"/>
</dbReference>
<keyword evidence="3" id="KW-0597">Phosphoprotein</keyword>
<dbReference type="Gene3D" id="3.30.559.30">
    <property type="entry name" value="Nonribosomal peptide synthetase, condensation domain"/>
    <property type="match status" value="1"/>
</dbReference>
<protein>
    <submittedName>
        <fullName evidence="5">L-lysine activating non-ribosomal peptide synthetase</fullName>
    </submittedName>
</protein>
<dbReference type="PROSITE" id="PS50075">
    <property type="entry name" value="CARRIER"/>
    <property type="match status" value="1"/>
</dbReference>
<keyword evidence="2" id="KW-0596">Phosphopantetheine</keyword>
<dbReference type="InterPro" id="IPR045851">
    <property type="entry name" value="AMP-bd_C_sf"/>
</dbReference>
<dbReference type="InterPro" id="IPR025110">
    <property type="entry name" value="AMP-bd_C"/>
</dbReference>
<dbReference type="Gene3D" id="1.10.1200.10">
    <property type="entry name" value="ACP-like"/>
    <property type="match status" value="1"/>
</dbReference>
<evidence type="ECO:0000256" key="2">
    <source>
        <dbReference type="ARBA" id="ARBA00022450"/>
    </source>
</evidence>
<evidence type="ECO:0000313" key="5">
    <source>
        <dbReference type="EMBL" id="BAJ19066.1"/>
    </source>
</evidence>
<evidence type="ECO:0000259" key="4">
    <source>
        <dbReference type="PROSITE" id="PS50075"/>
    </source>
</evidence>
<reference evidence="5" key="1">
    <citation type="submission" date="2009-12" db="EMBL/GenBank/DDBJ databases">
        <title>An ATP-Independent Strategy for Carboxylic Acid Activation and Amide Bond Formation Revealed upon Characterization of the A-503083 Biosynthetic Gene Cluster.</title>
        <authorList>
            <person name="Funabashi M."/>
            <person name="Nonaka K."/>
            <person name="Hosobuchi M."/>
            <person name="Fujita Y."/>
            <person name="Shibata T."/>
            <person name="Chi X."/>
            <person name="Yang Z."/>
            <person name="Van Lanen S.G."/>
        </authorList>
    </citation>
    <scope>NUCLEOTIDE SEQUENCE</scope>
    <source>
        <strain evidence="5">SANK 62799</strain>
    </source>
</reference>
<dbReference type="SMART" id="SM00823">
    <property type="entry name" value="PKS_PP"/>
    <property type="match status" value="1"/>
</dbReference>
<name>E1CG52_9ACTN</name>
<dbReference type="GO" id="GO:0043041">
    <property type="term" value="P:amino acid activation for nonribosomal peptide biosynthetic process"/>
    <property type="evidence" value="ECO:0007669"/>
    <property type="project" value="TreeGrafter"/>
</dbReference>
<comment type="cofactor">
    <cofactor evidence="1">
        <name>pantetheine 4'-phosphate</name>
        <dbReference type="ChEBI" id="CHEBI:47942"/>
    </cofactor>
</comment>
<dbReference type="EMBL" id="AB538860">
    <property type="protein sequence ID" value="BAJ19066.1"/>
    <property type="molecule type" value="Genomic_DNA"/>
</dbReference>
<dbReference type="InterPro" id="IPR020806">
    <property type="entry name" value="PKS_PP-bd"/>
</dbReference>
<dbReference type="SUPFAM" id="SSF52777">
    <property type="entry name" value="CoA-dependent acyltransferases"/>
    <property type="match status" value="2"/>
</dbReference>
<dbReference type="PANTHER" id="PTHR45527:SF1">
    <property type="entry name" value="FATTY ACID SYNTHASE"/>
    <property type="match status" value="1"/>
</dbReference>
<dbReference type="GO" id="GO:0005737">
    <property type="term" value="C:cytoplasm"/>
    <property type="evidence" value="ECO:0007669"/>
    <property type="project" value="TreeGrafter"/>
</dbReference>
<dbReference type="Pfam" id="PF00550">
    <property type="entry name" value="PP-binding"/>
    <property type="match status" value="1"/>
</dbReference>
<dbReference type="InterPro" id="IPR020845">
    <property type="entry name" value="AMP-binding_CS"/>
</dbReference>
<dbReference type="GO" id="GO:0017000">
    <property type="term" value="P:antibiotic biosynthetic process"/>
    <property type="evidence" value="ECO:0007669"/>
    <property type="project" value="UniProtKB-ARBA"/>
</dbReference>
<dbReference type="InterPro" id="IPR010071">
    <property type="entry name" value="AA_adenyl_dom"/>
</dbReference>
<dbReference type="GO" id="GO:0044550">
    <property type="term" value="P:secondary metabolite biosynthetic process"/>
    <property type="evidence" value="ECO:0007669"/>
    <property type="project" value="TreeGrafter"/>
</dbReference>
<dbReference type="Pfam" id="PF00501">
    <property type="entry name" value="AMP-binding"/>
    <property type="match status" value="1"/>
</dbReference>
<dbReference type="GO" id="GO:0031177">
    <property type="term" value="F:phosphopantetheine binding"/>
    <property type="evidence" value="ECO:0007669"/>
    <property type="project" value="InterPro"/>
</dbReference>
<dbReference type="Pfam" id="PF00668">
    <property type="entry name" value="Condensation"/>
    <property type="match status" value="1"/>
</dbReference>
<dbReference type="Pfam" id="PF13193">
    <property type="entry name" value="AMP-binding_C"/>
    <property type="match status" value="1"/>
</dbReference>
<dbReference type="InterPro" id="IPR009081">
    <property type="entry name" value="PP-bd_ACP"/>
</dbReference>
<dbReference type="GO" id="GO:0003824">
    <property type="term" value="F:catalytic activity"/>
    <property type="evidence" value="ECO:0007669"/>
    <property type="project" value="InterPro"/>
</dbReference>
<dbReference type="InterPro" id="IPR000873">
    <property type="entry name" value="AMP-dep_synth/lig_dom"/>
</dbReference>
<evidence type="ECO:0000256" key="3">
    <source>
        <dbReference type="ARBA" id="ARBA00022553"/>
    </source>
</evidence>
<dbReference type="SUPFAM" id="SSF47336">
    <property type="entry name" value="ACP-like"/>
    <property type="match status" value="1"/>
</dbReference>
<dbReference type="InterPro" id="IPR006162">
    <property type="entry name" value="Ppantetheine_attach_site"/>
</dbReference>
<dbReference type="Gene3D" id="3.30.300.30">
    <property type="match status" value="1"/>
</dbReference>
<accession>E1CG52</accession>
<sequence length="1103" mass="119385">MDAPRHWMRLYEITFRRNALSNLSEKLASLSPERRKLLAAHLRGNVSEVPPVMAVPPGQLRWSAQQEQMWFREQTGGDPSEHNLVYRFLLHGQVDDDRLVAALRATVSRQSVLSAPQGRHATVPRADFHVRTVDATGSAPDSVLSEVLRTESAHPLTLENQLLARATLVHCSEDRRLLVWTVHQAAWDARSVAIFMREVAAAYQSTTAGRDLELSYSDFSHWQYEMLSRRGDALRKWWSANQYSGVSLPPDRPRRDRGDDGPLRGLTSARICADVASSGVTSALAEVGRAVGVDVPTVVFGLLALLVSRWNQQDEVTIGWTGDTRPGEQFGDVIGPFSNVLPVSISIDPAAEVPAFLSTVRTRVSRAVEHGHLPFAQIASAMNPREPGTNPIIKLKYGYENSEVAVTAVDLGGCRMALEAVHPSATDVDVSFVVRERDGGLDLLASYRDDLFDRASLESFVDSLRELLRSAAQDDGTPLGHLGIVTDRQSDALARLANGGDSTKAAGETVLEAVYQHATSRPGSEAVRYGGRGYTYEEILTDARAIADALVAHDVGPGARVLLLSSQSPVAVSAVLATSMVGAAYVPLDIEAPAARLASIVQKTDAAALVMGTDVSREQARELVGDSLPVIDPQAERRAPRAGVGWAPQTLPTPDDTAYVIFTSGSTGVPKGVVVSQRACLHFCHEFATAFHTRPDDRVLAFARPSFDVSVFEVLATLYAGAAICIATVEQRRDPALLADFMRHEKVSIAELPPALMPRLGGEYPDLRIISVGGEAFPGSLVEDWTRIGREFWNGYGPTETAVGVTLMRCEGQWFTSPPIGRPIPGLRAYILDAHDQLLPPGAIGELCIAGPSLADGYLGEPALTARSFRSVPAVGERVYKSGDLVRWRPDGNLDFYGRNDRQVQVNGFRVELSEIEQVLSAIDGIERVRVEFLDLPALGRSLVAFVVPAAQGTGPDAATLREEAANQLPEYSVPRRFIPLYDVPLTPNGKVDRSALEEILARQDTGSFGEVEHVLSATERRLAEELIGPALGIRNPDPDAGFFELGGNSLQAAQIVGGVVEKFGVPLTIADFFQNPTIRGLAVKVEQAADPVISSSYVDSSP</sequence>
<dbReference type="PROSITE" id="PS00012">
    <property type="entry name" value="PHOSPHOPANTETHEINE"/>
    <property type="match status" value="1"/>
</dbReference>